<evidence type="ECO:0000313" key="1">
    <source>
        <dbReference type="EMBL" id="KIK45979.1"/>
    </source>
</evidence>
<dbReference type="EMBL" id="KN835165">
    <property type="protein sequence ID" value="KIK45979.1"/>
    <property type="molecule type" value="Genomic_DNA"/>
</dbReference>
<evidence type="ECO:0000313" key="2">
    <source>
        <dbReference type="Proteomes" id="UP000054485"/>
    </source>
</evidence>
<accession>A0A0D0B852</accession>
<reference evidence="1 2" key="1">
    <citation type="submission" date="2014-04" db="EMBL/GenBank/DDBJ databases">
        <authorList>
            <consortium name="DOE Joint Genome Institute"/>
            <person name="Kuo A."/>
            <person name="Ruytinx J."/>
            <person name="Rineau F."/>
            <person name="Colpaert J."/>
            <person name="Kohler A."/>
            <person name="Nagy L.G."/>
            <person name="Floudas D."/>
            <person name="Copeland A."/>
            <person name="Barry K.W."/>
            <person name="Cichocki N."/>
            <person name="Veneault-Fourrey C."/>
            <person name="LaButti K."/>
            <person name="Lindquist E.A."/>
            <person name="Lipzen A."/>
            <person name="Lundell T."/>
            <person name="Morin E."/>
            <person name="Murat C."/>
            <person name="Sun H."/>
            <person name="Tunlid A."/>
            <person name="Henrissat B."/>
            <person name="Grigoriev I.V."/>
            <person name="Hibbett D.S."/>
            <person name="Martin F."/>
            <person name="Nordberg H.P."/>
            <person name="Cantor M.N."/>
            <person name="Hua S.X."/>
        </authorList>
    </citation>
    <scope>NUCLEOTIDE SEQUENCE [LARGE SCALE GENOMIC DNA]</scope>
    <source>
        <strain evidence="1 2">UH-Slu-Lm8-n1</strain>
    </source>
</reference>
<dbReference type="InParanoid" id="A0A0D0B852"/>
<organism evidence="1 2">
    <name type="scientific">Suillus luteus UH-Slu-Lm8-n1</name>
    <dbReference type="NCBI Taxonomy" id="930992"/>
    <lineage>
        <taxon>Eukaryota</taxon>
        <taxon>Fungi</taxon>
        <taxon>Dikarya</taxon>
        <taxon>Basidiomycota</taxon>
        <taxon>Agaricomycotina</taxon>
        <taxon>Agaricomycetes</taxon>
        <taxon>Agaricomycetidae</taxon>
        <taxon>Boletales</taxon>
        <taxon>Suillineae</taxon>
        <taxon>Suillaceae</taxon>
        <taxon>Suillus</taxon>
    </lineage>
</organism>
<dbReference type="HOGENOM" id="CLU_1897586_0_0_1"/>
<dbReference type="OrthoDB" id="3188866at2759"/>
<reference evidence="2" key="2">
    <citation type="submission" date="2015-01" db="EMBL/GenBank/DDBJ databases">
        <title>Evolutionary Origins and Diversification of the Mycorrhizal Mutualists.</title>
        <authorList>
            <consortium name="DOE Joint Genome Institute"/>
            <consortium name="Mycorrhizal Genomics Consortium"/>
            <person name="Kohler A."/>
            <person name="Kuo A."/>
            <person name="Nagy L.G."/>
            <person name="Floudas D."/>
            <person name="Copeland A."/>
            <person name="Barry K.W."/>
            <person name="Cichocki N."/>
            <person name="Veneault-Fourrey C."/>
            <person name="LaButti K."/>
            <person name="Lindquist E.A."/>
            <person name="Lipzen A."/>
            <person name="Lundell T."/>
            <person name="Morin E."/>
            <person name="Murat C."/>
            <person name="Riley R."/>
            <person name="Ohm R."/>
            <person name="Sun H."/>
            <person name="Tunlid A."/>
            <person name="Henrissat B."/>
            <person name="Grigoriev I.V."/>
            <person name="Hibbett D.S."/>
            <person name="Martin F."/>
        </authorList>
    </citation>
    <scope>NUCLEOTIDE SEQUENCE [LARGE SCALE GENOMIC DNA]</scope>
    <source>
        <strain evidence="2">UH-Slu-Lm8-n1</strain>
    </source>
</reference>
<keyword evidence="2" id="KW-1185">Reference proteome</keyword>
<dbReference type="AlphaFoldDB" id="A0A0D0B852"/>
<name>A0A0D0B852_9AGAM</name>
<protein>
    <submittedName>
        <fullName evidence="1">Unplaced genomic scaffold CY34scaffold_34, whole genome shotgun sequence</fullName>
    </submittedName>
</protein>
<dbReference type="Proteomes" id="UP000054485">
    <property type="component" value="Unassembled WGS sequence"/>
</dbReference>
<sequence length="134" mass="15135">MVYDGPEVHLDNLTLAFKNVVGLSTLKLIHSRKCYSSVLQHCDARPHVFHCTYDVDLQLLNFLNRQDSIRDLVITGERTADVHDASNRDGLPVFLPASLPPPLSLFFLKPLIPGRPIHTAFQRTAYTRRSRLGS</sequence>
<gene>
    <name evidence="1" type="ORF">CY34DRAFT_473483</name>
</gene>
<proteinExistence type="predicted"/>